<evidence type="ECO:0000313" key="1">
    <source>
        <dbReference type="EMBL" id="KAJ3006365.1"/>
    </source>
</evidence>
<organism evidence="1 2">
    <name type="scientific">Trametes sanguinea</name>
    <dbReference type="NCBI Taxonomy" id="158606"/>
    <lineage>
        <taxon>Eukaryota</taxon>
        <taxon>Fungi</taxon>
        <taxon>Dikarya</taxon>
        <taxon>Basidiomycota</taxon>
        <taxon>Agaricomycotina</taxon>
        <taxon>Agaricomycetes</taxon>
        <taxon>Polyporales</taxon>
        <taxon>Polyporaceae</taxon>
        <taxon>Trametes</taxon>
    </lineage>
</organism>
<reference evidence="1" key="1">
    <citation type="submission" date="2022-08" db="EMBL/GenBank/DDBJ databases">
        <title>Genome Sequence of Pycnoporus sanguineus.</title>
        <authorList>
            <person name="Buettner E."/>
        </authorList>
    </citation>
    <scope>NUCLEOTIDE SEQUENCE</scope>
    <source>
        <strain evidence="1">CG-C14</strain>
    </source>
</reference>
<sequence length="524" mass="58159">MQHNARVVAFKRILTAARRGAHLCADYSPCSTSELPPINVDALSLPLPRSLVPKLLQLGVNPLAAERISGVVSGEILLRLKATLEADFKLRIQRLNSEATFLRDAAFLSKLRSTYIITYQKAEGDWTAYILDNFIPRLLKIQSDYKHRPSPPQATARARPAFNHDAVPMLEQFFSKNPFPSRLEKFELASKCHMQYRQIHVWFQNKRSRLRREGHELKKPEKEHSRSSLGMHFHHPSMFLHLHMPSPAPYPPVCAEDPFPLDSRRPSFELPWPRTRTSRSSRPRSSIDPDTVATMFSKLTLGSHPGEVKCATHRGAHCDHHILGFVTPCFGAPHPALIRKSRAPIHPSSFSTCRSTSSSYTVPARLSHCAGSRRQLHGIESFSSPTVVASVAPPCTGSGVPNIRRRRTLPRRVPKHPPLSRTALEAHETRWPAGQFVTDLSRTSPITSSASSSSGSDVESPLPTPELSTSELPPLEGVLSNSSFSDGLSWLADSAFSPWGQSVLHDDNAKPYLSSSSSLTHPLS</sequence>
<comment type="caution">
    <text evidence="1">The sequence shown here is derived from an EMBL/GenBank/DDBJ whole genome shotgun (WGS) entry which is preliminary data.</text>
</comment>
<gene>
    <name evidence="1" type="ORF">NUW54_g3967</name>
</gene>
<dbReference type="EMBL" id="JANSHE010000867">
    <property type="protein sequence ID" value="KAJ3006365.1"/>
    <property type="molecule type" value="Genomic_DNA"/>
</dbReference>
<proteinExistence type="predicted"/>
<protein>
    <submittedName>
        <fullName evidence="1">Uncharacterized protein</fullName>
    </submittedName>
</protein>
<name>A0ACC1PZA7_9APHY</name>
<keyword evidence="2" id="KW-1185">Reference proteome</keyword>
<accession>A0ACC1PZA7</accession>
<dbReference type="Proteomes" id="UP001144978">
    <property type="component" value="Unassembled WGS sequence"/>
</dbReference>
<evidence type="ECO:0000313" key="2">
    <source>
        <dbReference type="Proteomes" id="UP001144978"/>
    </source>
</evidence>